<gene>
    <name evidence="1" type="ORF">CEXT_303801</name>
</gene>
<keyword evidence="2" id="KW-1185">Reference proteome</keyword>
<organism evidence="1 2">
    <name type="scientific">Caerostris extrusa</name>
    <name type="common">Bark spider</name>
    <name type="synonym">Caerostris bankana</name>
    <dbReference type="NCBI Taxonomy" id="172846"/>
    <lineage>
        <taxon>Eukaryota</taxon>
        <taxon>Metazoa</taxon>
        <taxon>Ecdysozoa</taxon>
        <taxon>Arthropoda</taxon>
        <taxon>Chelicerata</taxon>
        <taxon>Arachnida</taxon>
        <taxon>Araneae</taxon>
        <taxon>Araneomorphae</taxon>
        <taxon>Entelegynae</taxon>
        <taxon>Araneoidea</taxon>
        <taxon>Araneidae</taxon>
        <taxon>Caerostris</taxon>
    </lineage>
</organism>
<dbReference type="EMBL" id="BPLR01002469">
    <property type="protein sequence ID" value="GIX74072.1"/>
    <property type="molecule type" value="Genomic_DNA"/>
</dbReference>
<dbReference type="Proteomes" id="UP001054945">
    <property type="component" value="Unassembled WGS sequence"/>
</dbReference>
<sequence>MLDSVLSFSITEGVPCVHECKWGGSGNWAGRFPCVSEKEENGSSASVPLRRCEDGPLSESTLHPSHCDAMAPYVQQVDEPASFVEMPPPVSTALHSST</sequence>
<evidence type="ECO:0000313" key="2">
    <source>
        <dbReference type="Proteomes" id="UP001054945"/>
    </source>
</evidence>
<evidence type="ECO:0000313" key="1">
    <source>
        <dbReference type="EMBL" id="GIX74072.1"/>
    </source>
</evidence>
<accession>A0AAV4MP19</accession>
<comment type="caution">
    <text evidence="1">The sequence shown here is derived from an EMBL/GenBank/DDBJ whole genome shotgun (WGS) entry which is preliminary data.</text>
</comment>
<dbReference type="AlphaFoldDB" id="A0AAV4MP19"/>
<proteinExistence type="predicted"/>
<protein>
    <submittedName>
        <fullName evidence="1">Uncharacterized protein</fullName>
    </submittedName>
</protein>
<name>A0AAV4MP19_CAEEX</name>
<reference evidence="1 2" key="1">
    <citation type="submission" date="2021-06" db="EMBL/GenBank/DDBJ databases">
        <title>Caerostris extrusa draft genome.</title>
        <authorList>
            <person name="Kono N."/>
            <person name="Arakawa K."/>
        </authorList>
    </citation>
    <scope>NUCLEOTIDE SEQUENCE [LARGE SCALE GENOMIC DNA]</scope>
</reference>